<dbReference type="GO" id="GO:0006567">
    <property type="term" value="P:L-threonine catabolic process"/>
    <property type="evidence" value="ECO:0007669"/>
    <property type="project" value="TreeGrafter"/>
</dbReference>
<proteinExistence type="inferred from homology"/>
<dbReference type="Pfam" id="PF00291">
    <property type="entry name" value="PALP"/>
    <property type="match status" value="1"/>
</dbReference>
<name>A0A8H6DS68_COCSA</name>
<protein>
    <recommendedName>
        <fullName evidence="5">Tryptophan synthase beta chain-like PALP domain-containing protein</fullName>
    </recommendedName>
</protein>
<evidence type="ECO:0000256" key="3">
    <source>
        <dbReference type="ARBA" id="ARBA00022898"/>
    </source>
</evidence>
<keyword evidence="3" id="KW-0663">Pyridoxal phosphate</keyword>
<evidence type="ECO:0000256" key="4">
    <source>
        <dbReference type="ARBA" id="ARBA00023239"/>
    </source>
</evidence>
<evidence type="ECO:0000256" key="1">
    <source>
        <dbReference type="ARBA" id="ARBA00001933"/>
    </source>
</evidence>
<dbReference type="GO" id="GO:0006565">
    <property type="term" value="P:L-serine catabolic process"/>
    <property type="evidence" value="ECO:0007669"/>
    <property type="project" value="TreeGrafter"/>
</dbReference>
<dbReference type="GO" id="GO:0009097">
    <property type="term" value="P:isoleucine biosynthetic process"/>
    <property type="evidence" value="ECO:0007669"/>
    <property type="project" value="TreeGrafter"/>
</dbReference>
<dbReference type="SUPFAM" id="SSF53686">
    <property type="entry name" value="Tryptophan synthase beta subunit-like PLP-dependent enzymes"/>
    <property type="match status" value="1"/>
</dbReference>
<gene>
    <name evidence="6" type="ORF">GGP41_004482</name>
</gene>
<dbReference type="EMBL" id="WNKQ01000024">
    <property type="protein sequence ID" value="KAF5844335.1"/>
    <property type="molecule type" value="Genomic_DNA"/>
</dbReference>
<feature type="domain" description="Tryptophan synthase beta chain-like PALP" evidence="5">
    <location>
        <begin position="50"/>
        <end position="212"/>
    </location>
</feature>
<comment type="caution">
    <text evidence="6">The sequence shown here is derived from an EMBL/GenBank/DDBJ whole genome shotgun (WGS) entry which is preliminary data.</text>
</comment>
<dbReference type="InterPro" id="IPR001926">
    <property type="entry name" value="TrpB-like_PALP"/>
</dbReference>
<keyword evidence="4" id="KW-0456">Lyase</keyword>
<evidence type="ECO:0000313" key="6">
    <source>
        <dbReference type="EMBL" id="KAF5844335.1"/>
    </source>
</evidence>
<comment type="cofactor">
    <cofactor evidence="1">
        <name>pyridoxal 5'-phosphate</name>
        <dbReference type="ChEBI" id="CHEBI:597326"/>
    </cofactor>
</comment>
<dbReference type="InterPro" id="IPR050147">
    <property type="entry name" value="Ser/Thr_Dehydratase"/>
</dbReference>
<reference evidence="6" key="1">
    <citation type="submission" date="2019-11" db="EMBL/GenBank/DDBJ databases">
        <title>Bipolaris sorokiniana Genome sequencing.</title>
        <authorList>
            <person name="Wang H."/>
        </authorList>
    </citation>
    <scope>NUCLEOTIDE SEQUENCE</scope>
</reference>
<dbReference type="PANTHER" id="PTHR48078">
    <property type="entry name" value="THREONINE DEHYDRATASE, MITOCHONDRIAL-RELATED"/>
    <property type="match status" value="1"/>
</dbReference>
<dbReference type="Proteomes" id="UP000624244">
    <property type="component" value="Unassembled WGS sequence"/>
</dbReference>
<dbReference type="AlphaFoldDB" id="A0A8H6DS68"/>
<organism evidence="6 7">
    <name type="scientific">Cochliobolus sativus</name>
    <name type="common">Common root rot and spot blotch fungus</name>
    <name type="synonym">Bipolaris sorokiniana</name>
    <dbReference type="NCBI Taxonomy" id="45130"/>
    <lineage>
        <taxon>Eukaryota</taxon>
        <taxon>Fungi</taxon>
        <taxon>Dikarya</taxon>
        <taxon>Ascomycota</taxon>
        <taxon>Pezizomycotina</taxon>
        <taxon>Dothideomycetes</taxon>
        <taxon>Pleosporomycetidae</taxon>
        <taxon>Pleosporales</taxon>
        <taxon>Pleosporineae</taxon>
        <taxon>Pleosporaceae</taxon>
        <taxon>Bipolaris</taxon>
    </lineage>
</organism>
<dbReference type="GO" id="GO:0004794">
    <property type="term" value="F:threonine deaminase activity"/>
    <property type="evidence" value="ECO:0007669"/>
    <property type="project" value="TreeGrafter"/>
</dbReference>
<dbReference type="PANTHER" id="PTHR48078:SF11">
    <property type="entry name" value="THREONINE DEHYDRATASE, MITOCHONDRIAL"/>
    <property type="match status" value="1"/>
</dbReference>
<accession>A0A8H6DS68</accession>
<dbReference type="Gene3D" id="3.40.50.1100">
    <property type="match status" value="2"/>
</dbReference>
<dbReference type="FunFam" id="3.40.50.1100:FF:000005">
    <property type="entry name" value="Threonine dehydratase catabolic"/>
    <property type="match status" value="1"/>
</dbReference>
<evidence type="ECO:0000313" key="7">
    <source>
        <dbReference type="Proteomes" id="UP000624244"/>
    </source>
</evidence>
<evidence type="ECO:0000256" key="2">
    <source>
        <dbReference type="ARBA" id="ARBA00010869"/>
    </source>
</evidence>
<dbReference type="GO" id="GO:0003941">
    <property type="term" value="F:L-serine ammonia-lyase activity"/>
    <property type="evidence" value="ECO:0007669"/>
    <property type="project" value="TreeGrafter"/>
</dbReference>
<evidence type="ECO:0000259" key="5">
    <source>
        <dbReference type="Pfam" id="PF00291"/>
    </source>
</evidence>
<dbReference type="InterPro" id="IPR036052">
    <property type="entry name" value="TrpB-like_PALP_sf"/>
</dbReference>
<comment type="similarity">
    <text evidence="2">Belongs to the serine/threonine dehydratase family.</text>
</comment>
<sequence length="222" mass="24467">MECTTNPDSSNSDASSTAKNSAVPTALLLPTGYPDYMRLILTSRVYEVATETPLTQATNLGNRFKCTVLLKREDLQPIFSCKLRGVYNKMAHLNHRDHWRGVVACSVGNHAQSVAYSARHLKLPAIVVMPSDTPHVKQKNVSRFGCTVVLHGNDFDTARQEAARLETQHGLVSIPSFDDPYVIAGQGTIGMEILRQIVPQNLTAVFCCVSGALRHRRQDHIA</sequence>